<keyword evidence="4" id="KW-1185">Reference proteome</keyword>
<organism evidence="3 4">
    <name type="scientific">Pontixanthobacter aquaemixtae</name>
    <dbReference type="NCBI Taxonomy" id="1958940"/>
    <lineage>
        <taxon>Bacteria</taxon>
        <taxon>Pseudomonadati</taxon>
        <taxon>Pseudomonadota</taxon>
        <taxon>Alphaproteobacteria</taxon>
        <taxon>Sphingomonadales</taxon>
        <taxon>Erythrobacteraceae</taxon>
        <taxon>Pontixanthobacter</taxon>
    </lineage>
</organism>
<proteinExistence type="predicted"/>
<gene>
    <name evidence="3" type="ORF">GRI41_06665</name>
</gene>
<dbReference type="InterPro" id="IPR028994">
    <property type="entry name" value="Integrin_alpha_N"/>
</dbReference>
<evidence type="ECO:0000313" key="4">
    <source>
        <dbReference type="Proteomes" id="UP000442714"/>
    </source>
</evidence>
<feature type="signal peptide" evidence="2">
    <location>
        <begin position="1"/>
        <end position="23"/>
    </location>
</feature>
<dbReference type="AlphaFoldDB" id="A0A844ZRY1"/>
<evidence type="ECO:0000256" key="1">
    <source>
        <dbReference type="ARBA" id="ARBA00022729"/>
    </source>
</evidence>
<evidence type="ECO:0008006" key="5">
    <source>
        <dbReference type="Google" id="ProtNLM"/>
    </source>
</evidence>
<feature type="chain" id="PRO_5033068137" description="FG-GAP repeat protein" evidence="2">
    <location>
        <begin position="24"/>
        <end position="365"/>
    </location>
</feature>
<comment type="caution">
    <text evidence="3">The sequence shown here is derived from an EMBL/GenBank/DDBJ whole genome shotgun (WGS) entry which is preliminary data.</text>
</comment>
<accession>A0A844ZRY1</accession>
<dbReference type="Pfam" id="PF13517">
    <property type="entry name" value="FG-GAP_3"/>
    <property type="match status" value="2"/>
</dbReference>
<sequence length="365" mass="38071">MAIVKKQLITVLAVFASPSCSSAQPTLDTASGTSFAVGERPRAITTADFNGDGRIDIAVANADSDSVSILLQQEDGAFSRVDYPAGNEPADIADADIDGDGSVDLVVANHETSSVTIIINSGDGSFTEAERSPFNMAARPHLHSVAVADFNDDGFIDIASDSSDSDSISVMFGKSNGFEPSIQANVGEFPYYRLGILPSETGTRVLVPSPRANRVSQLDLSSGLALAVIGDARGAVMARSANLDNDGVADVVAIMGDGVVMWSQVDGRFSKLESTPVAFDDATELATGDLDGDGRDEIIVGLWGSDQIQILSHDGKRLGKIQACFRPAALEIADLNGDQKGEVIAGCWNGSNILIFDGSTILPAS</sequence>
<protein>
    <recommendedName>
        <fullName evidence="5">FG-GAP repeat protein</fullName>
    </recommendedName>
</protein>
<dbReference type="PANTHER" id="PTHR46580">
    <property type="entry name" value="SENSOR KINASE-RELATED"/>
    <property type="match status" value="1"/>
</dbReference>
<evidence type="ECO:0000313" key="3">
    <source>
        <dbReference type="EMBL" id="MXO90498.1"/>
    </source>
</evidence>
<dbReference type="SUPFAM" id="SSF69318">
    <property type="entry name" value="Integrin alpha N-terminal domain"/>
    <property type="match status" value="2"/>
</dbReference>
<dbReference type="Gene3D" id="2.130.10.130">
    <property type="entry name" value="Integrin alpha, N-terminal"/>
    <property type="match status" value="1"/>
</dbReference>
<evidence type="ECO:0000256" key="2">
    <source>
        <dbReference type="SAM" id="SignalP"/>
    </source>
</evidence>
<reference evidence="3 4" key="1">
    <citation type="submission" date="2019-12" db="EMBL/GenBank/DDBJ databases">
        <title>Genomic-based taxomic classification of the family Erythrobacteraceae.</title>
        <authorList>
            <person name="Xu L."/>
        </authorList>
    </citation>
    <scope>NUCLEOTIDE SEQUENCE [LARGE SCALE GENOMIC DNA]</scope>
    <source>
        <strain evidence="3 4">KCTC 52763</strain>
    </source>
</reference>
<dbReference type="EMBL" id="WTYX01000001">
    <property type="protein sequence ID" value="MXO90498.1"/>
    <property type="molecule type" value="Genomic_DNA"/>
</dbReference>
<dbReference type="InterPro" id="IPR013517">
    <property type="entry name" value="FG-GAP"/>
</dbReference>
<name>A0A844ZRY1_9SPHN</name>
<dbReference type="Proteomes" id="UP000442714">
    <property type="component" value="Unassembled WGS sequence"/>
</dbReference>
<dbReference type="Gene3D" id="2.40.128.340">
    <property type="match status" value="1"/>
</dbReference>
<keyword evidence="1 2" id="KW-0732">Signal</keyword>